<evidence type="ECO:0000259" key="2">
    <source>
        <dbReference type="PROSITE" id="PS50031"/>
    </source>
</evidence>
<dbReference type="InterPro" id="IPR011992">
    <property type="entry name" value="EF-hand-dom_pair"/>
</dbReference>
<dbReference type="InterPro" id="IPR000261">
    <property type="entry name" value="EH_dom"/>
</dbReference>
<dbReference type="PROSITE" id="PS50031">
    <property type="entry name" value="EH"/>
    <property type="match status" value="1"/>
</dbReference>
<dbReference type="EMBL" id="ML739111">
    <property type="protein sequence ID" value="KAE8353014.1"/>
    <property type="molecule type" value="Genomic_DNA"/>
</dbReference>
<dbReference type="CDD" id="cd00052">
    <property type="entry name" value="EH"/>
    <property type="match status" value="1"/>
</dbReference>
<name>A0A5N6Z5S4_9EURO</name>
<sequence length="566" mass="62055">MASSTSALDQRVGPHLSHGHVNQTVMAMQGATTAFHAGTTRSRSPAVTHRTGEATDVNKRGLGSGLPPEIESEVPPEVGSVKEKIGRYTAHSQNAFESARKSSAMFRPQPPQQLAARLAAEHSSPSERNTTTAPDSGTIRGANEPPSKDKNDVQSLRLSASTSIESIFAKDKPLDLSSQGNGSVPIQNLSIRRKPTMQPSDTPPETTRPAATKPRPIPPVPRKTRPVASGAVSAAPAPRNVQSNEPKDFYEPLSSRSSVRSKSSSILPNGKAPALPPRPGRSSAPKDGLNNHRALLGKNEFPRRPLSPSASSIYGQPHNSSSSSLHGDSTGLSEDALSDAIVASSLASSRAPPTREGPPPPLPQRRARPHSILQLNTNRREHSQSPSPPSSLRHTLRNPAKSDDADDVHRRYRTHTMRKHLHKHHEGDRKRWRSELTEKERKRYEGVWAANKGHLVPTQEEVNRQCLKDDPLRDKWPPNATEMVVNIVVRDIWSRSRLDPFVLEQIWNLVDTQNIGLLTREEFVVGMWLIDEQLRGHKLPAKVPDSVWASVKRVPGASLLDIDFHS</sequence>
<dbReference type="SUPFAM" id="SSF47473">
    <property type="entry name" value="EF-hand"/>
    <property type="match status" value="1"/>
</dbReference>
<dbReference type="Proteomes" id="UP000327118">
    <property type="component" value="Unassembled WGS sequence"/>
</dbReference>
<protein>
    <recommendedName>
        <fullName evidence="2">EH domain-containing protein</fullName>
    </recommendedName>
</protein>
<feature type="region of interest" description="Disordered" evidence="1">
    <location>
        <begin position="345"/>
        <end position="408"/>
    </location>
</feature>
<evidence type="ECO:0000313" key="4">
    <source>
        <dbReference type="Proteomes" id="UP000327118"/>
    </source>
</evidence>
<feature type="compositionally biased region" description="Low complexity" evidence="1">
    <location>
        <begin position="254"/>
        <end position="265"/>
    </location>
</feature>
<accession>A0A5N6Z5S4</accession>
<feature type="region of interest" description="Disordered" evidence="1">
    <location>
        <begin position="96"/>
        <end position="156"/>
    </location>
</feature>
<feature type="compositionally biased region" description="Polar residues" evidence="1">
    <location>
        <begin position="308"/>
        <end position="319"/>
    </location>
</feature>
<feature type="compositionally biased region" description="Basic and acidic residues" evidence="1">
    <location>
        <begin position="50"/>
        <end position="59"/>
    </location>
</feature>
<feature type="compositionally biased region" description="Low complexity" evidence="1">
    <location>
        <begin position="320"/>
        <end position="332"/>
    </location>
</feature>
<dbReference type="Gene3D" id="1.10.238.10">
    <property type="entry name" value="EF-hand"/>
    <property type="match status" value="1"/>
</dbReference>
<organism evidence="3 4">
    <name type="scientific">Aspergillus coremiiformis</name>
    <dbReference type="NCBI Taxonomy" id="138285"/>
    <lineage>
        <taxon>Eukaryota</taxon>
        <taxon>Fungi</taxon>
        <taxon>Dikarya</taxon>
        <taxon>Ascomycota</taxon>
        <taxon>Pezizomycotina</taxon>
        <taxon>Eurotiomycetes</taxon>
        <taxon>Eurotiomycetidae</taxon>
        <taxon>Eurotiales</taxon>
        <taxon>Aspergillaceae</taxon>
        <taxon>Aspergillus</taxon>
        <taxon>Aspergillus subgen. Circumdati</taxon>
    </lineage>
</organism>
<feature type="compositionally biased region" description="Polar residues" evidence="1">
    <location>
        <begin position="126"/>
        <end position="135"/>
    </location>
</feature>
<dbReference type="SMART" id="SM00027">
    <property type="entry name" value="EH"/>
    <property type="match status" value="1"/>
</dbReference>
<dbReference type="AlphaFoldDB" id="A0A5N6Z5S4"/>
<feature type="compositionally biased region" description="Low complexity" evidence="1">
    <location>
        <begin position="226"/>
        <end position="238"/>
    </location>
</feature>
<feature type="compositionally biased region" description="Low complexity" evidence="1">
    <location>
        <begin position="67"/>
        <end position="79"/>
    </location>
</feature>
<dbReference type="Pfam" id="PF12763">
    <property type="entry name" value="EH"/>
    <property type="match status" value="1"/>
</dbReference>
<gene>
    <name evidence="3" type="ORF">BDV28DRAFT_134090</name>
</gene>
<keyword evidence="4" id="KW-1185">Reference proteome</keyword>
<evidence type="ECO:0000256" key="1">
    <source>
        <dbReference type="SAM" id="MobiDB-lite"/>
    </source>
</evidence>
<dbReference type="OrthoDB" id="10045710at2759"/>
<feature type="region of interest" description="Disordered" evidence="1">
    <location>
        <begin position="38"/>
        <end position="80"/>
    </location>
</feature>
<reference evidence="4" key="1">
    <citation type="submission" date="2019-04" db="EMBL/GenBank/DDBJ databases">
        <title>Friends and foes A comparative genomics studyof 23 Aspergillus species from section Flavi.</title>
        <authorList>
            <consortium name="DOE Joint Genome Institute"/>
            <person name="Kjaerbolling I."/>
            <person name="Vesth T."/>
            <person name="Frisvad J.C."/>
            <person name="Nybo J.L."/>
            <person name="Theobald S."/>
            <person name="Kildgaard S."/>
            <person name="Isbrandt T."/>
            <person name="Kuo A."/>
            <person name="Sato A."/>
            <person name="Lyhne E.K."/>
            <person name="Kogle M.E."/>
            <person name="Wiebenga A."/>
            <person name="Kun R.S."/>
            <person name="Lubbers R.J."/>
            <person name="Makela M.R."/>
            <person name="Barry K."/>
            <person name="Chovatia M."/>
            <person name="Clum A."/>
            <person name="Daum C."/>
            <person name="Haridas S."/>
            <person name="He G."/>
            <person name="LaButti K."/>
            <person name="Lipzen A."/>
            <person name="Mondo S."/>
            <person name="Riley R."/>
            <person name="Salamov A."/>
            <person name="Simmons B.A."/>
            <person name="Magnuson J.K."/>
            <person name="Henrissat B."/>
            <person name="Mortensen U.H."/>
            <person name="Larsen T.O."/>
            <person name="Devries R.P."/>
            <person name="Grigoriev I.V."/>
            <person name="Machida M."/>
            <person name="Baker S.E."/>
            <person name="Andersen M.R."/>
        </authorList>
    </citation>
    <scope>NUCLEOTIDE SEQUENCE [LARGE SCALE GENOMIC DNA]</scope>
    <source>
        <strain evidence="4">CBS 553.77</strain>
    </source>
</reference>
<feature type="region of interest" description="Disordered" evidence="1">
    <location>
        <begin position="170"/>
        <end position="332"/>
    </location>
</feature>
<feature type="domain" description="EH" evidence="2">
    <location>
        <begin position="465"/>
        <end position="554"/>
    </location>
</feature>
<evidence type="ECO:0000313" key="3">
    <source>
        <dbReference type="EMBL" id="KAE8353014.1"/>
    </source>
</evidence>
<proteinExistence type="predicted"/>
<feature type="compositionally biased region" description="Polar residues" evidence="1">
    <location>
        <begin position="176"/>
        <end position="190"/>
    </location>
</feature>